<evidence type="ECO:0000259" key="1">
    <source>
        <dbReference type="PROSITE" id="PS50125"/>
    </source>
</evidence>
<dbReference type="PROSITE" id="PS50125">
    <property type="entry name" value="GUANYLATE_CYCLASE_2"/>
    <property type="match status" value="1"/>
</dbReference>
<dbReference type="GO" id="GO:0006171">
    <property type="term" value="P:cAMP biosynthetic process"/>
    <property type="evidence" value="ECO:0007669"/>
    <property type="project" value="TreeGrafter"/>
</dbReference>
<dbReference type="AlphaFoldDB" id="A0A1Y5SUQ1"/>
<sequence length="412" mass="44096">MNESATLAAYQAERVGSGMTRSSDELATLPQGMMIAALDLMSYMLGDALKATDADDVLTKMCDRIRRAGVPLDRASSIVPLLHAEAVASARFWERGVGARSYLFPYSAESGEGYSNSPAADAHNSGEWVVMWLPDTPDDRYDIVPELKEAGHTHYIMAPVFMRSGMSSTFSFATCDPAGFSARDFAFLRAVFPALAACQEILTTNRAMHEVMRMYVGDEPHRRILSGDVHRGEVMHIRSAILFADMRRFTELTADMSAEAATGLLNTYYDCLVPPVEDAGGEVLKFMGDGILAIFRAQEDGSAACAAALMAAREGLARVGQAETVPAFEVGIALHFGEVAYGNVGSGMRLDYTVIGRDVNVAARVAGLCGSLGEPLLVSEAFVELSGAKGRSLGRQTLKGLATAQDVHAVSA</sequence>
<dbReference type="InterPro" id="IPR050697">
    <property type="entry name" value="Adenylyl/Guanylyl_Cyclase_3/4"/>
</dbReference>
<dbReference type="PANTHER" id="PTHR43081:SF11">
    <property type="entry name" value="BLR2264 PROTEIN"/>
    <property type="match status" value="1"/>
</dbReference>
<dbReference type="GO" id="GO:0004016">
    <property type="term" value="F:adenylate cyclase activity"/>
    <property type="evidence" value="ECO:0007669"/>
    <property type="project" value="UniProtKB-EC"/>
</dbReference>
<dbReference type="SMART" id="SM00044">
    <property type="entry name" value="CYCc"/>
    <property type="match status" value="1"/>
</dbReference>
<keyword evidence="3" id="KW-1185">Reference proteome</keyword>
<evidence type="ECO:0000313" key="3">
    <source>
        <dbReference type="Proteomes" id="UP000193077"/>
    </source>
</evidence>
<gene>
    <name evidence="2" type="primary">cyaA_5</name>
    <name evidence="2" type="ORF">TRL7639_02659</name>
</gene>
<dbReference type="GO" id="GO:0035556">
    <property type="term" value="P:intracellular signal transduction"/>
    <property type="evidence" value="ECO:0007669"/>
    <property type="project" value="InterPro"/>
</dbReference>
<protein>
    <submittedName>
        <fullName evidence="2">Adenylate cyclase 1</fullName>
        <ecNumber evidence="2">4.6.1.1</ecNumber>
    </submittedName>
</protein>
<dbReference type="PANTHER" id="PTHR43081">
    <property type="entry name" value="ADENYLATE CYCLASE, TERMINAL-DIFFERENTIATION SPECIFIC-RELATED"/>
    <property type="match status" value="1"/>
</dbReference>
<dbReference type="InterPro" id="IPR029787">
    <property type="entry name" value="Nucleotide_cyclase"/>
</dbReference>
<reference evidence="2 3" key="1">
    <citation type="submission" date="2017-03" db="EMBL/GenBank/DDBJ databases">
        <authorList>
            <person name="Afonso C.L."/>
            <person name="Miller P.J."/>
            <person name="Scott M.A."/>
            <person name="Spackman E."/>
            <person name="Goraichik I."/>
            <person name="Dimitrov K.M."/>
            <person name="Suarez D.L."/>
            <person name="Swayne D.E."/>
        </authorList>
    </citation>
    <scope>NUCLEOTIDE SEQUENCE [LARGE SCALE GENOMIC DNA]</scope>
    <source>
        <strain evidence="2 3">CECT 7639</strain>
    </source>
</reference>
<accession>A0A1Y5SUQ1</accession>
<dbReference type="EC" id="4.6.1.1" evidence="2"/>
<dbReference type="SUPFAM" id="SSF55073">
    <property type="entry name" value="Nucleotide cyclase"/>
    <property type="match status" value="1"/>
</dbReference>
<dbReference type="Proteomes" id="UP000193077">
    <property type="component" value="Unassembled WGS sequence"/>
</dbReference>
<proteinExistence type="predicted"/>
<organism evidence="2 3">
    <name type="scientific">Falsiruegeria litorea R37</name>
    <dbReference type="NCBI Taxonomy" id="1200284"/>
    <lineage>
        <taxon>Bacteria</taxon>
        <taxon>Pseudomonadati</taxon>
        <taxon>Pseudomonadota</taxon>
        <taxon>Alphaproteobacteria</taxon>
        <taxon>Rhodobacterales</taxon>
        <taxon>Roseobacteraceae</taxon>
        <taxon>Falsiruegeria</taxon>
    </lineage>
</organism>
<dbReference type="Gene3D" id="3.30.70.1230">
    <property type="entry name" value="Nucleotide cyclase"/>
    <property type="match status" value="1"/>
</dbReference>
<keyword evidence="2" id="KW-0456">Lyase</keyword>
<name>A0A1Y5SUQ1_9RHOB</name>
<dbReference type="Pfam" id="PF00211">
    <property type="entry name" value="Guanylate_cyc"/>
    <property type="match status" value="1"/>
</dbReference>
<feature type="domain" description="Guanylate cyclase" evidence="1">
    <location>
        <begin position="240"/>
        <end position="366"/>
    </location>
</feature>
<dbReference type="CDD" id="cd07302">
    <property type="entry name" value="CHD"/>
    <property type="match status" value="1"/>
</dbReference>
<dbReference type="InterPro" id="IPR001054">
    <property type="entry name" value="A/G_cyclase"/>
</dbReference>
<dbReference type="EMBL" id="FWFO01000001">
    <property type="protein sequence ID" value="SLN48279.1"/>
    <property type="molecule type" value="Genomic_DNA"/>
</dbReference>
<evidence type="ECO:0000313" key="2">
    <source>
        <dbReference type="EMBL" id="SLN48279.1"/>
    </source>
</evidence>